<dbReference type="Proteomes" id="UP000244817">
    <property type="component" value="Unassembled WGS sequence"/>
</dbReference>
<dbReference type="InterPro" id="IPR000055">
    <property type="entry name" value="Restrct_endonuc_typeI_TRD"/>
</dbReference>
<evidence type="ECO:0000256" key="1">
    <source>
        <dbReference type="ARBA" id="ARBA00010923"/>
    </source>
</evidence>
<dbReference type="OrthoDB" id="164285at2"/>
<evidence type="ECO:0000256" key="3">
    <source>
        <dbReference type="ARBA" id="ARBA00023125"/>
    </source>
</evidence>
<proteinExistence type="inferred from homology"/>
<dbReference type="RefSeq" id="WP_108642213.1">
    <property type="nucleotide sequence ID" value="NZ_QCYG01000013.1"/>
</dbReference>
<feature type="domain" description="Type I restriction modification DNA specificity" evidence="4">
    <location>
        <begin position="21"/>
        <end position="169"/>
    </location>
</feature>
<dbReference type="EMBL" id="QCYG01000013">
    <property type="protein sequence ID" value="PVA05245.1"/>
    <property type="molecule type" value="Genomic_DNA"/>
</dbReference>
<dbReference type="SUPFAM" id="SSF116734">
    <property type="entry name" value="DNA methylase specificity domain"/>
    <property type="match status" value="2"/>
</dbReference>
<dbReference type="GO" id="GO:0009307">
    <property type="term" value="P:DNA restriction-modification system"/>
    <property type="evidence" value="ECO:0007669"/>
    <property type="project" value="UniProtKB-KW"/>
</dbReference>
<dbReference type="InterPro" id="IPR051212">
    <property type="entry name" value="Type-I_RE_S_subunit"/>
</dbReference>
<evidence type="ECO:0000313" key="5">
    <source>
        <dbReference type="EMBL" id="PVA05245.1"/>
    </source>
</evidence>
<dbReference type="Pfam" id="PF01420">
    <property type="entry name" value="Methylase_S"/>
    <property type="match status" value="2"/>
</dbReference>
<gene>
    <name evidence="5" type="ORF">DC363_16235</name>
</gene>
<organism evidence="5 6">
    <name type="scientific">Thalassorhabdomicrobium marinisediminis</name>
    <dbReference type="NCBI Taxonomy" id="2170577"/>
    <lineage>
        <taxon>Bacteria</taxon>
        <taxon>Pseudomonadati</taxon>
        <taxon>Pseudomonadota</taxon>
        <taxon>Alphaproteobacteria</taxon>
        <taxon>Rhodobacterales</taxon>
        <taxon>Paracoccaceae</taxon>
        <taxon>Thalassorhabdomicrobium</taxon>
    </lineage>
</organism>
<dbReference type="AlphaFoldDB" id="A0A2T7FSW4"/>
<reference evidence="5 6" key="1">
    <citation type="submission" date="2018-04" db="EMBL/GenBank/DDBJ databases">
        <title>Pelagivirga bohaiensis gen. nov., sp. nov., a bacterium isolated from the Bohai Sea.</title>
        <authorList>
            <person name="Ji X."/>
        </authorList>
    </citation>
    <scope>NUCLEOTIDE SEQUENCE [LARGE SCALE GENOMIC DNA]</scope>
    <source>
        <strain evidence="5 6">BH-SD16</strain>
    </source>
</reference>
<name>A0A2T7FSW4_9RHOB</name>
<evidence type="ECO:0000313" key="6">
    <source>
        <dbReference type="Proteomes" id="UP000244817"/>
    </source>
</evidence>
<dbReference type="InterPro" id="IPR044946">
    <property type="entry name" value="Restrct_endonuc_typeI_TRD_sf"/>
</dbReference>
<comment type="caution">
    <text evidence="5">The sequence shown here is derived from an EMBL/GenBank/DDBJ whole genome shotgun (WGS) entry which is preliminary data.</text>
</comment>
<keyword evidence="5" id="KW-0378">Hydrolase</keyword>
<keyword evidence="5" id="KW-0255">Endonuclease</keyword>
<evidence type="ECO:0000256" key="2">
    <source>
        <dbReference type="ARBA" id="ARBA00022747"/>
    </source>
</evidence>
<dbReference type="GO" id="GO:0004519">
    <property type="term" value="F:endonuclease activity"/>
    <property type="evidence" value="ECO:0007669"/>
    <property type="project" value="UniProtKB-KW"/>
</dbReference>
<accession>A0A2T7FSW4</accession>
<keyword evidence="6" id="KW-1185">Reference proteome</keyword>
<keyword evidence="5" id="KW-0540">Nuclease</keyword>
<dbReference type="CDD" id="cd17517">
    <property type="entry name" value="RMtype1_S_EcoKI_StySPI-TRD2-CR2_like"/>
    <property type="match status" value="1"/>
</dbReference>
<dbReference type="PANTHER" id="PTHR43140">
    <property type="entry name" value="TYPE-1 RESTRICTION ENZYME ECOKI SPECIFICITY PROTEIN"/>
    <property type="match status" value="1"/>
</dbReference>
<evidence type="ECO:0000259" key="4">
    <source>
        <dbReference type="Pfam" id="PF01420"/>
    </source>
</evidence>
<comment type="similarity">
    <text evidence="1">Belongs to the type-I restriction system S methylase family.</text>
</comment>
<protein>
    <submittedName>
        <fullName evidence="5">Restriction endonuclease</fullName>
    </submittedName>
</protein>
<sequence length="506" mass="55883">MTDVPQVTKPDEWTPVAPVVPDSWAEASFDEVFSVISTSEKKIPQKLYLKKGKWPVIDQGASFVGGYTDDENTIIYVDEPLLVFGDHTRCFKFVRNDFAPGADGIKILAASPLLLPKFYYYLYSAIKLPNRGYSRHFGFLKRCIFPIAPLNEQRRIVDKIEAMFERIDKGVENLQAARAALGLYRQSLLKSAFEGRLTADWRAANADKLEDPKTLLARIQTERDARYKAALDDWQTALEAWRNGGEEGKKPAKPKRPRDIPVSSINLGLNGWAKIPLGLMIETPSYGTSKKCDYDGGAYGVLRIPNIGAGRIDATDLKKADFNDNEAEQYSLIEGDILTVRSNGSLSIVGKPALVTAQDTGNLFAGYLIRLRAISNSLRPQYLAHIMAEPHIRGQIEAKAKSTSGVNNISAKELQDLNIPICSPAEQSEITRILDERLSAADTMEAEIDAALTRADALRQSILKQAFSGKLAPQDPDDEPAAALLARIKAEREAAPKPKRKKRGAA</sequence>
<dbReference type="PANTHER" id="PTHR43140:SF1">
    <property type="entry name" value="TYPE I RESTRICTION ENZYME ECOKI SPECIFICITY SUBUNIT"/>
    <property type="match status" value="1"/>
</dbReference>
<dbReference type="GO" id="GO:0003677">
    <property type="term" value="F:DNA binding"/>
    <property type="evidence" value="ECO:0007669"/>
    <property type="project" value="UniProtKB-KW"/>
</dbReference>
<keyword evidence="3" id="KW-0238">DNA-binding</keyword>
<keyword evidence="2" id="KW-0680">Restriction system</keyword>
<dbReference type="Gene3D" id="3.90.220.20">
    <property type="entry name" value="DNA methylase specificity domains"/>
    <property type="match status" value="3"/>
</dbReference>
<feature type="domain" description="Type I restriction modification DNA specificity" evidence="4">
    <location>
        <begin position="289"/>
        <end position="452"/>
    </location>
</feature>